<dbReference type="EMBL" id="GL985056">
    <property type="protein sequence ID" value="EGR52440.1"/>
    <property type="molecule type" value="Genomic_DNA"/>
</dbReference>
<evidence type="ECO:0000259" key="2">
    <source>
        <dbReference type="Pfam" id="PF00082"/>
    </source>
</evidence>
<accession>G0R9B5</accession>
<organism evidence="4">
    <name type="scientific">Hypocrea jecorina (strain QM6a)</name>
    <name type="common">Trichoderma reesei</name>
    <dbReference type="NCBI Taxonomy" id="431241"/>
    <lineage>
        <taxon>Eukaryota</taxon>
        <taxon>Fungi</taxon>
        <taxon>Dikarya</taxon>
        <taxon>Ascomycota</taxon>
        <taxon>Pezizomycotina</taxon>
        <taxon>Sordariomycetes</taxon>
        <taxon>Hypocreomycetidae</taxon>
        <taxon>Hypocreales</taxon>
        <taxon>Hypocreaceae</taxon>
        <taxon>Trichoderma</taxon>
    </lineage>
</organism>
<dbReference type="KEGG" id="tre:TRIREDRAFT_103060"/>
<evidence type="ECO:0000313" key="3">
    <source>
        <dbReference type="EMBL" id="EGR52440.1"/>
    </source>
</evidence>
<evidence type="ECO:0000313" key="4">
    <source>
        <dbReference type="Proteomes" id="UP000008984"/>
    </source>
</evidence>
<dbReference type="AlphaFoldDB" id="G0R9B5"/>
<reference evidence="3 4" key="1">
    <citation type="journal article" date="2008" name="Nat. Biotechnol.">
        <title>Genome sequencing and analysis of the biomass-degrading fungus Trichoderma reesei (syn. Hypocrea jecorina).</title>
        <authorList>
            <person name="Martinez D."/>
            <person name="Berka R.M."/>
            <person name="Henrissat B."/>
            <person name="Saloheimo M."/>
            <person name="Arvas M."/>
            <person name="Baker S.E."/>
            <person name="Chapman J."/>
            <person name="Chertkov O."/>
            <person name="Coutinho P.M."/>
            <person name="Cullen D."/>
            <person name="Danchin E.G."/>
            <person name="Grigoriev I.V."/>
            <person name="Harris P."/>
            <person name="Jackson M."/>
            <person name="Kubicek C.P."/>
            <person name="Han C.S."/>
            <person name="Ho I."/>
            <person name="Larrondo L.F."/>
            <person name="de Leon A.L."/>
            <person name="Magnuson J.K."/>
            <person name="Merino S."/>
            <person name="Misra M."/>
            <person name="Nelson B."/>
            <person name="Putnam N."/>
            <person name="Robbertse B."/>
            <person name="Salamov A.A."/>
            <person name="Schmoll M."/>
            <person name="Terry A."/>
            <person name="Thayer N."/>
            <person name="Westerholm-Parvinen A."/>
            <person name="Schoch C.L."/>
            <person name="Yao J."/>
            <person name="Barabote R."/>
            <person name="Nelson M.A."/>
            <person name="Detter C."/>
            <person name="Bruce D."/>
            <person name="Kuske C.R."/>
            <person name="Xie G."/>
            <person name="Richardson P."/>
            <person name="Rokhsar D.S."/>
            <person name="Lucas S.M."/>
            <person name="Rubin E.M."/>
            <person name="Dunn-Coleman N."/>
            <person name="Ward M."/>
            <person name="Brettin T.S."/>
        </authorList>
    </citation>
    <scope>NUCLEOTIDE SEQUENCE [LARGE SCALE GENOMIC DNA]</scope>
    <source>
        <strain evidence="3 4">QM6a</strain>
    </source>
</reference>
<feature type="domain" description="Peptidase S8/S53" evidence="2">
    <location>
        <begin position="760"/>
        <end position="1032"/>
    </location>
</feature>
<dbReference type="GO" id="GO:0004252">
    <property type="term" value="F:serine-type endopeptidase activity"/>
    <property type="evidence" value="ECO:0007669"/>
    <property type="project" value="InterPro"/>
</dbReference>
<dbReference type="InterPro" id="IPR000209">
    <property type="entry name" value="Peptidase_S8/S53_dom"/>
</dbReference>
<dbReference type="Gene3D" id="3.40.50.200">
    <property type="entry name" value="Peptidase S8/S53 domain"/>
    <property type="match status" value="1"/>
</dbReference>
<dbReference type="SUPFAM" id="SSF52743">
    <property type="entry name" value="Subtilisin-like"/>
    <property type="match status" value="1"/>
</dbReference>
<name>G0R9B5_HYPJQ</name>
<gene>
    <name evidence="3" type="ORF">TRIREDRAFT_103060</name>
</gene>
<protein>
    <submittedName>
        <fullName evidence="3">Predicted protein</fullName>
    </submittedName>
</protein>
<dbReference type="VEuPathDB" id="FungiDB:TRIREDRAFT_103060"/>
<feature type="compositionally biased region" description="Basic and acidic residues" evidence="1">
    <location>
        <begin position="786"/>
        <end position="795"/>
    </location>
</feature>
<feature type="region of interest" description="Disordered" evidence="1">
    <location>
        <begin position="770"/>
        <end position="838"/>
    </location>
</feature>
<evidence type="ECO:0000256" key="1">
    <source>
        <dbReference type="SAM" id="MobiDB-lite"/>
    </source>
</evidence>
<sequence length="1119" mass="125796">MVLTGKVGSMGDEKKPNAMEEIHTNIDKIETTWAEAVKNNDGNFAGKLNKKVEDLFDKMTAALEEAKTANTTTRMVSAIEDFLFKGDLKKKHIDGCILWLLLWSAAGLKHETSQTSGADEAIFGMVMERYPYMAFDNPSYSKLKFKEPGSYKSIKDQCPIEAKEWIEWRQGHHFHQKLEGTPFHRAAKKGKSAIIRLIRSSLAKIEESHHGPIYALIQGEDPSKQRTTALQQVIHARHGSVATLGELLAFECLAASPDLDKIFADAVEVGTENIVDVFLTQDNLKKRFAKSDNILKAMRKAKGSLEVGQQYLRIVKKLIDLIPPEETLADEVIETIIEQQAMGERDQTQGSVASSKEQLGWIDIWKAAHARPTSISTEVKSKLLHLAVYYQSLALVTEFLQHPRYSKSVAHQVQLLKTSNQGDISAQNPHYPLWYHNNNAWIKGSAWKNQDISSKIRSMLVYSTVRQAKKMRDLSEIFYKSDQFVRELCLDLSHFNSKLHRVSSFVDSFIYHSQNDSLLSYEETLRYVEFPALDLKVDDRETFGDNNHLSVQHTEVFRLLTWLQEKMHVRHIIQLKVPDRLINPHNENCIASSPAAKGKTNADTDSMKAKEKIKELHLYSSGKRAVIDHWLSDEGIPTLTKASVSTFYPLKNSIDILSHSVANNGCPRETVTEEYCKELIPFVFNGLNAMKARHSDRPTCNFNLNYSTVDSMFWNPTHTLVDLNEIAHKVTPRLAKFLKSLGEYIPRREGQTQKILRRTRVAIIDNGVLSITPRPDDTAGGGQNKESSKHEDNEPIRTPGTKESFSVSSARESSSSTAFHESQSHDTSGRRRLSSRIKKGRSFVDEGSKLYPWHLASDPHGTQMANLICAMDPFCELYVARVAEGKYGITPDRLPSMYMLTVCPPCKAIKWALENQVDIISMSIALLDKGNEMQHWVHKAKEKGVVIVCSTHDEGTRSLTSYPAEWKPGLIITSCDEYGRLLHNIDNSKYDFAVQGHNVSAGVIPFIESSDSITGSSVSTALIAGLGSLILTCHKVAHLEAQQPETTSIDLESSEIFPYAEGQLQMVETHLKSMVAEGTRHVVLERFGKIDSTTKQGDNVYADKVLKESFHMRDAISKD</sequence>
<dbReference type="GO" id="GO:0006508">
    <property type="term" value="P:proteolysis"/>
    <property type="evidence" value="ECO:0007669"/>
    <property type="project" value="InterPro"/>
</dbReference>
<dbReference type="eggNOG" id="ENOG502QV1T">
    <property type="taxonomic scope" value="Eukaryota"/>
</dbReference>
<dbReference type="Pfam" id="PF00082">
    <property type="entry name" value="Peptidase_S8"/>
    <property type="match status" value="1"/>
</dbReference>
<dbReference type="RefSeq" id="XP_006961355.1">
    <property type="nucleotide sequence ID" value="XM_006961293.1"/>
</dbReference>
<dbReference type="OrthoDB" id="3565018at2759"/>
<proteinExistence type="predicted"/>
<dbReference type="HOGENOM" id="CLU_004812_0_0_1"/>
<keyword evidence="4" id="KW-1185">Reference proteome</keyword>
<feature type="compositionally biased region" description="Low complexity" evidence="1">
    <location>
        <begin position="804"/>
        <end position="816"/>
    </location>
</feature>
<dbReference type="GeneID" id="18480545"/>
<dbReference type="InterPro" id="IPR036852">
    <property type="entry name" value="Peptidase_S8/S53_dom_sf"/>
</dbReference>
<dbReference type="Proteomes" id="UP000008984">
    <property type="component" value="Unassembled WGS sequence"/>
</dbReference>